<evidence type="ECO:0000313" key="2">
    <source>
        <dbReference type="EMBL" id="KAA8904476.1"/>
    </source>
</evidence>
<protein>
    <submittedName>
        <fullName evidence="2">Uncharacterized protein</fullName>
    </submittedName>
</protein>
<gene>
    <name evidence="2" type="ORF">FN846DRAFT_29956</name>
</gene>
<sequence>MSLSRPCLTFTLIRLAEAPLKTSLAFLLLQPVPPSQGHPSRSRSSTGLATDSPARRREVAKWGRVIETIYGTSRETGSTLGIRTCHALSCDHRAFNMCENARVDVCMYEY</sequence>
<dbReference type="InParanoid" id="A0A5J5EVX1"/>
<evidence type="ECO:0000313" key="3">
    <source>
        <dbReference type="Proteomes" id="UP000326924"/>
    </source>
</evidence>
<keyword evidence="3" id="KW-1185">Reference proteome</keyword>
<accession>A0A5J5EVX1</accession>
<evidence type="ECO:0000256" key="1">
    <source>
        <dbReference type="SAM" id="MobiDB-lite"/>
    </source>
</evidence>
<name>A0A5J5EVX1_9PEZI</name>
<dbReference type="Proteomes" id="UP000326924">
    <property type="component" value="Unassembled WGS sequence"/>
</dbReference>
<feature type="region of interest" description="Disordered" evidence="1">
    <location>
        <begin position="33"/>
        <end position="55"/>
    </location>
</feature>
<dbReference type="AlphaFoldDB" id="A0A5J5EVX1"/>
<comment type="caution">
    <text evidence="2">The sequence shown here is derived from an EMBL/GenBank/DDBJ whole genome shotgun (WGS) entry which is preliminary data.</text>
</comment>
<reference evidence="2 3" key="1">
    <citation type="submission" date="2019-09" db="EMBL/GenBank/DDBJ databases">
        <title>Draft genome of the ectomycorrhizal ascomycete Sphaerosporella brunnea.</title>
        <authorList>
            <consortium name="DOE Joint Genome Institute"/>
            <person name="Benucci G.M."/>
            <person name="Marozzi G."/>
            <person name="Antonielli L."/>
            <person name="Sanchez S."/>
            <person name="Marco P."/>
            <person name="Wang X."/>
            <person name="Falini L.B."/>
            <person name="Barry K."/>
            <person name="Haridas S."/>
            <person name="Lipzen A."/>
            <person name="Labutti K."/>
            <person name="Grigoriev I.V."/>
            <person name="Murat C."/>
            <person name="Martin F."/>
            <person name="Albertini E."/>
            <person name="Donnini D."/>
            <person name="Bonito G."/>
        </authorList>
    </citation>
    <scope>NUCLEOTIDE SEQUENCE [LARGE SCALE GENOMIC DNA]</scope>
    <source>
        <strain evidence="2 3">Sb_GMNB300</strain>
    </source>
</reference>
<proteinExistence type="predicted"/>
<dbReference type="EMBL" id="VXIS01000108">
    <property type="protein sequence ID" value="KAA8904476.1"/>
    <property type="molecule type" value="Genomic_DNA"/>
</dbReference>
<feature type="compositionally biased region" description="Polar residues" evidence="1">
    <location>
        <begin position="37"/>
        <end position="49"/>
    </location>
</feature>
<organism evidence="2 3">
    <name type="scientific">Sphaerosporella brunnea</name>
    <dbReference type="NCBI Taxonomy" id="1250544"/>
    <lineage>
        <taxon>Eukaryota</taxon>
        <taxon>Fungi</taxon>
        <taxon>Dikarya</taxon>
        <taxon>Ascomycota</taxon>
        <taxon>Pezizomycotina</taxon>
        <taxon>Pezizomycetes</taxon>
        <taxon>Pezizales</taxon>
        <taxon>Pyronemataceae</taxon>
        <taxon>Sphaerosporella</taxon>
    </lineage>
</organism>